<proteinExistence type="predicted"/>
<keyword evidence="2" id="KW-0812">Transmembrane</keyword>
<accession>E6QI34</accession>
<dbReference type="Gene3D" id="3.30.70.60">
    <property type="match status" value="1"/>
</dbReference>
<organism evidence="3">
    <name type="scientific">mine drainage metagenome</name>
    <dbReference type="NCBI Taxonomy" id="410659"/>
    <lineage>
        <taxon>unclassified sequences</taxon>
        <taxon>metagenomes</taxon>
        <taxon>ecological metagenomes</taxon>
    </lineage>
</organism>
<name>E6QI34_9ZZZZ</name>
<feature type="transmembrane region" description="Helical" evidence="2">
    <location>
        <begin position="20"/>
        <end position="43"/>
    </location>
</feature>
<keyword evidence="2" id="KW-0472">Membrane</keyword>
<evidence type="ECO:0008006" key="4">
    <source>
        <dbReference type="Google" id="ProtNLM"/>
    </source>
</evidence>
<dbReference type="AlphaFoldDB" id="E6QI34"/>
<reference evidence="3" key="1">
    <citation type="submission" date="2009-10" db="EMBL/GenBank/DDBJ databases">
        <title>Diversity of trophic interactions inside an arsenic-rich microbial ecosystem.</title>
        <authorList>
            <person name="Bertin P.N."/>
            <person name="Heinrich-Salmeron A."/>
            <person name="Pelletier E."/>
            <person name="Goulhen-Chollet F."/>
            <person name="Arsene-Ploetze F."/>
            <person name="Gallien S."/>
            <person name="Calteau A."/>
            <person name="Vallenet D."/>
            <person name="Casiot C."/>
            <person name="Chane-Woon-Ming B."/>
            <person name="Giloteaux L."/>
            <person name="Barakat M."/>
            <person name="Bonnefoy V."/>
            <person name="Bruneel O."/>
            <person name="Chandler M."/>
            <person name="Cleiss J."/>
            <person name="Duran R."/>
            <person name="Elbaz-Poulichet F."/>
            <person name="Fonknechten N."/>
            <person name="Lauga B."/>
            <person name="Mornico D."/>
            <person name="Ortet P."/>
            <person name="Schaeffer C."/>
            <person name="Siguier P."/>
            <person name="Alexander Thil Smith A."/>
            <person name="Van Dorsselaer A."/>
            <person name="Weissenbach J."/>
            <person name="Medigue C."/>
            <person name="Le Paslier D."/>
        </authorList>
    </citation>
    <scope>NUCLEOTIDE SEQUENCE</scope>
</reference>
<dbReference type="InterPro" id="IPR014717">
    <property type="entry name" value="Transl_elong_EF1B/ribsomal_bS6"/>
</dbReference>
<sequence length="221" mass="24052">MTTVKTSTSPDRITAIREFLFSMLGLHTVVFGIMLVATLLLTVRVALDWRTTSASNQDALASSQTQMRALELQIRPLRGLDKRVEASSHQIDAFYLQRIPPSYSAIAQELGALATQAPVRLTRVEYTQAPGSVDLTEVRMDAGLSGDYPSVMRFINGLERSKTFFVIRAMALTGQQGGMVNLRLQMSTWLRPADAAASGLPLDKNAANDVAPATPKKGEGK</sequence>
<evidence type="ECO:0000313" key="3">
    <source>
        <dbReference type="EMBL" id="CBI06899.1"/>
    </source>
</evidence>
<dbReference type="EMBL" id="CABQ01000037">
    <property type="protein sequence ID" value="CBI06899.1"/>
    <property type="molecule type" value="Genomic_DNA"/>
</dbReference>
<evidence type="ECO:0000256" key="1">
    <source>
        <dbReference type="SAM" id="MobiDB-lite"/>
    </source>
</evidence>
<comment type="caution">
    <text evidence="3">The sequence shown here is derived from an EMBL/GenBank/DDBJ whole genome shotgun (WGS) entry which is preliminary data.</text>
</comment>
<protein>
    <recommendedName>
        <fullName evidence="4">Pilus assembly protein, PilO</fullName>
    </recommendedName>
</protein>
<evidence type="ECO:0000256" key="2">
    <source>
        <dbReference type="SAM" id="Phobius"/>
    </source>
</evidence>
<keyword evidence="2" id="KW-1133">Transmembrane helix</keyword>
<gene>
    <name evidence="3" type="ORF">CARN6_0191</name>
</gene>
<feature type="region of interest" description="Disordered" evidence="1">
    <location>
        <begin position="201"/>
        <end position="221"/>
    </location>
</feature>